<evidence type="ECO:0000256" key="1">
    <source>
        <dbReference type="SAM" id="Phobius"/>
    </source>
</evidence>
<dbReference type="EMBL" id="LJZR01000028">
    <property type="protein sequence ID" value="KPQ33681.1"/>
    <property type="molecule type" value="Genomic_DNA"/>
</dbReference>
<gene>
    <name evidence="2" type="ORF">HLUCCA11_17560</name>
</gene>
<proteinExistence type="predicted"/>
<dbReference type="Proteomes" id="UP000050465">
    <property type="component" value="Unassembled WGS sequence"/>
</dbReference>
<reference evidence="2 3" key="1">
    <citation type="submission" date="2015-09" db="EMBL/GenBank/DDBJ databases">
        <title>Identification and resolution of microdiversity through metagenomic sequencing of parallel consortia.</title>
        <authorList>
            <person name="Nelson W.C."/>
            <person name="Romine M.F."/>
            <person name="Lindemann S.R."/>
        </authorList>
    </citation>
    <scope>NUCLEOTIDE SEQUENCE [LARGE SCALE GENOMIC DNA]</scope>
    <source>
        <strain evidence="2">Ana</strain>
    </source>
</reference>
<dbReference type="AlphaFoldDB" id="A0A0P8DC61"/>
<keyword evidence="1" id="KW-0472">Membrane</keyword>
<accession>A0A0P8DC61</accession>
<sequence length="194" mass="21529">MNIKLIDQALTAAITGLIYGSEIWFTYALSLYVVRRSLSRSHPGTIQIDIFPSAKKPVEVAVEQALLEPALKLTLKPALEQPVTSQSILSTQNSLDLPLIAPALPITEVTKVIKSQKNTLITQHAISCEPVNWKQWKVSDLRKANIAKACGVRTRPINSSRNLIKADLIAQYEQNLRRFTQAPPKVAVQKNRIA</sequence>
<feature type="transmembrane region" description="Helical" evidence="1">
    <location>
        <begin position="12"/>
        <end position="34"/>
    </location>
</feature>
<evidence type="ECO:0000313" key="3">
    <source>
        <dbReference type="Proteomes" id="UP000050465"/>
    </source>
</evidence>
<protein>
    <submittedName>
        <fullName evidence="2">Uncharacterized protein</fullName>
    </submittedName>
</protein>
<organism evidence="2 3">
    <name type="scientific">Phormidesmis priestleyi Ana</name>
    <dbReference type="NCBI Taxonomy" id="1666911"/>
    <lineage>
        <taxon>Bacteria</taxon>
        <taxon>Bacillati</taxon>
        <taxon>Cyanobacteriota</taxon>
        <taxon>Cyanophyceae</taxon>
        <taxon>Leptolyngbyales</taxon>
        <taxon>Leptolyngbyaceae</taxon>
        <taxon>Phormidesmis</taxon>
    </lineage>
</organism>
<evidence type="ECO:0000313" key="2">
    <source>
        <dbReference type="EMBL" id="KPQ33681.1"/>
    </source>
</evidence>
<name>A0A0P8DC61_9CYAN</name>
<comment type="caution">
    <text evidence="2">The sequence shown here is derived from an EMBL/GenBank/DDBJ whole genome shotgun (WGS) entry which is preliminary data.</text>
</comment>
<keyword evidence="1" id="KW-0812">Transmembrane</keyword>
<keyword evidence="1" id="KW-1133">Transmembrane helix</keyword>